<keyword evidence="8" id="KW-1133">Transmembrane helix</keyword>
<dbReference type="PANTHER" id="PTHR43711:SF1">
    <property type="entry name" value="HISTIDINE KINASE 1"/>
    <property type="match status" value="1"/>
</dbReference>
<gene>
    <name evidence="10" type="ORF">A2827_00790</name>
</gene>
<evidence type="ECO:0000259" key="9">
    <source>
        <dbReference type="PROSITE" id="PS50109"/>
    </source>
</evidence>
<evidence type="ECO:0000256" key="3">
    <source>
        <dbReference type="ARBA" id="ARBA00022553"/>
    </source>
</evidence>
<evidence type="ECO:0000313" key="10">
    <source>
        <dbReference type="EMBL" id="OGZ57744.1"/>
    </source>
</evidence>
<evidence type="ECO:0000256" key="1">
    <source>
        <dbReference type="ARBA" id="ARBA00000085"/>
    </source>
</evidence>
<dbReference type="GO" id="GO:0000155">
    <property type="term" value="F:phosphorelay sensor kinase activity"/>
    <property type="evidence" value="ECO:0007669"/>
    <property type="project" value="InterPro"/>
</dbReference>
<dbReference type="SMART" id="SM00388">
    <property type="entry name" value="HisKA"/>
    <property type="match status" value="1"/>
</dbReference>
<dbReference type="SUPFAM" id="SSF55874">
    <property type="entry name" value="ATPase domain of HSP90 chaperone/DNA topoisomerase II/histidine kinase"/>
    <property type="match status" value="1"/>
</dbReference>
<dbReference type="InterPro" id="IPR005467">
    <property type="entry name" value="His_kinase_dom"/>
</dbReference>
<dbReference type="CDD" id="cd00075">
    <property type="entry name" value="HATPase"/>
    <property type="match status" value="1"/>
</dbReference>
<dbReference type="Gene3D" id="1.10.287.130">
    <property type="match status" value="1"/>
</dbReference>
<comment type="catalytic activity">
    <reaction evidence="1">
        <text>ATP + protein L-histidine = ADP + protein N-phospho-L-histidine.</text>
        <dbReference type="EC" id="2.7.13.3"/>
    </reaction>
</comment>
<organism evidence="10 11">
    <name type="scientific">Candidatus Spechtbacteria bacterium RIFCSPHIGHO2_01_FULL_43_30</name>
    <dbReference type="NCBI Taxonomy" id="1802158"/>
    <lineage>
        <taxon>Bacteria</taxon>
        <taxon>Candidatus Spechtiibacteriota</taxon>
    </lineage>
</organism>
<dbReference type="STRING" id="1802158.A2827_00790"/>
<accession>A0A1G2H5I7</accession>
<evidence type="ECO:0000256" key="6">
    <source>
        <dbReference type="ARBA" id="ARBA00023012"/>
    </source>
</evidence>
<dbReference type="EMBL" id="MHOD01000023">
    <property type="protein sequence ID" value="OGZ57744.1"/>
    <property type="molecule type" value="Genomic_DNA"/>
</dbReference>
<dbReference type="PROSITE" id="PS50109">
    <property type="entry name" value="HIS_KIN"/>
    <property type="match status" value="1"/>
</dbReference>
<dbReference type="InterPro" id="IPR036097">
    <property type="entry name" value="HisK_dim/P_sf"/>
</dbReference>
<evidence type="ECO:0000256" key="8">
    <source>
        <dbReference type="SAM" id="Phobius"/>
    </source>
</evidence>
<dbReference type="InterPro" id="IPR050736">
    <property type="entry name" value="Sensor_HK_Regulatory"/>
</dbReference>
<dbReference type="SUPFAM" id="SSF47384">
    <property type="entry name" value="Homodimeric domain of signal transducing histidine kinase"/>
    <property type="match status" value="1"/>
</dbReference>
<keyword evidence="8" id="KW-0812">Transmembrane</keyword>
<dbReference type="Proteomes" id="UP000177932">
    <property type="component" value="Unassembled WGS sequence"/>
</dbReference>
<dbReference type="Pfam" id="PF02518">
    <property type="entry name" value="HATPase_c"/>
    <property type="match status" value="1"/>
</dbReference>
<dbReference type="PRINTS" id="PR00344">
    <property type="entry name" value="BCTRLSENSOR"/>
</dbReference>
<dbReference type="Pfam" id="PF00512">
    <property type="entry name" value="HisKA"/>
    <property type="match status" value="1"/>
</dbReference>
<evidence type="ECO:0000256" key="7">
    <source>
        <dbReference type="ARBA" id="ARBA00023136"/>
    </source>
</evidence>
<name>A0A1G2H5I7_9BACT</name>
<dbReference type="FunFam" id="3.30.565.10:FF:000006">
    <property type="entry name" value="Sensor histidine kinase WalK"/>
    <property type="match status" value="1"/>
</dbReference>
<keyword evidence="6" id="KW-0902">Two-component regulatory system</keyword>
<dbReference type="InterPro" id="IPR004358">
    <property type="entry name" value="Sig_transdc_His_kin-like_C"/>
</dbReference>
<evidence type="ECO:0000256" key="2">
    <source>
        <dbReference type="ARBA" id="ARBA00012438"/>
    </source>
</evidence>
<dbReference type="FunFam" id="1.10.287.130:FF:000001">
    <property type="entry name" value="Two-component sensor histidine kinase"/>
    <property type="match status" value="1"/>
</dbReference>
<dbReference type="EC" id="2.7.13.3" evidence="2"/>
<protein>
    <recommendedName>
        <fullName evidence="2">histidine kinase</fullName>
        <ecNumber evidence="2">2.7.13.3</ecNumber>
    </recommendedName>
</protein>
<dbReference type="CDD" id="cd00082">
    <property type="entry name" value="HisKA"/>
    <property type="match status" value="1"/>
</dbReference>
<dbReference type="InterPro" id="IPR036890">
    <property type="entry name" value="HATPase_C_sf"/>
</dbReference>
<keyword evidence="3" id="KW-0597">Phosphoprotein</keyword>
<evidence type="ECO:0000256" key="4">
    <source>
        <dbReference type="ARBA" id="ARBA00022679"/>
    </source>
</evidence>
<dbReference type="InterPro" id="IPR003661">
    <property type="entry name" value="HisK_dim/P_dom"/>
</dbReference>
<proteinExistence type="predicted"/>
<dbReference type="PANTHER" id="PTHR43711">
    <property type="entry name" value="TWO-COMPONENT HISTIDINE KINASE"/>
    <property type="match status" value="1"/>
</dbReference>
<keyword evidence="5" id="KW-0418">Kinase</keyword>
<feature type="domain" description="Histidine kinase" evidence="9">
    <location>
        <begin position="97"/>
        <end position="315"/>
    </location>
</feature>
<feature type="transmembrane region" description="Helical" evidence="8">
    <location>
        <begin position="59"/>
        <end position="81"/>
    </location>
</feature>
<sequence length="328" mass="37012">MRILSYIAKEIKFWEECNKYGVSIWECPRFLFLIMGLVTVVSMVATNLIAIRYADPEIVVISVASVAVLIFSVGNVVVRSFEKVANVSRMKTEFVSIVSHQLRSPLTALKWSLNLLISKDSNLNPNEREYLEIIREGNERMIKLVNDLLSVTRIEQGRLAYNKEDFDIIKLAESLVLEVKSFADANNVDLKLLGDKGPLNIHADKQYITMVVSNLIDNAIRYIPKTGKVEVVLKKNKNFVDAKIKDNGIGIPKDEQKNIFHKFFRSTSVMRHRTEGTGLGLYLAKAFVEAHGGRIGFVSTEGAGTTFWFTLPLSKKINNQRLKSQASE</sequence>
<dbReference type="AlphaFoldDB" id="A0A1G2H5I7"/>
<evidence type="ECO:0000313" key="11">
    <source>
        <dbReference type="Proteomes" id="UP000177932"/>
    </source>
</evidence>
<evidence type="ECO:0000256" key="5">
    <source>
        <dbReference type="ARBA" id="ARBA00022777"/>
    </source>
</evidence>
<feature type="transmembrane region" description="Helical" evidence="8">
    <location>
        <begin position="30"/>
        <end position="53"/>
    </location>
</feature>
<comment type="caution">
    <text evidence="10">The sequence shown here is derived from an EMBL/GenBank/DDBJ whole genome shotgun (WGS) entry which is preliminary data.</text>
</comment>
<dbReference type="Gene3D" id="3.30.565.10">
    <property type="entry name" value="Histidine kinase-like ATPase, C-terminal domain"/>
    <property type="match status" value="1"/>
</dbReference>
<reference evidence="10 11" key="1">
    <citation type="journal article" date="2016" name="Nat. Commun.">
        <title>Thousands of microbial genomes shed light on interconnected biogeochemical processes in an aquifer system.</title>
        <authorList>
            <person name="Anantharaman K."/>
            <person name="Brown C.T."/>
            <person name="Hug L.A."/>
            <person name="Sharon I."/>
            <person name="Castelle C.J."/>
            <person name="Probst A.J."/>
            <person name="Thomas B.C."/>
            <person name="Singh A."/>
            <person name="Wilkins M.J."/>
            <person name="Karaoz U."/>
            <person name="Brodie E.L."/>
            <person name="Williams K.H."/>
            <person name="Hubbard S.S."/>
            <person name="Banfield J.F."/>
        </authorList>
    </citation>
    <scope>NUCLEOTIDE SEQUENCE [LARGE SCALE GENOMIC DNA]</scope>
</reference>
<keyword evidence="7 8" id="KW-0472">Membrane</keyword>
<keyword evidence="4" id="KW-0808">Transferase</keyword>
<dbReference type="SMART" id="SM00387">
    <property type="entry name" value="HATPase_c"/>
    <property type="match status" value="1"/>
</dbReference>
<dbReference type="InterPro" id="IPR003594">
    <property type="entry name" value="HATPase_dom"/>
</dbReference>